<accession>A0A177CBM9</accession>
<evidence type="ECO:0000313" key="2">
    <source>
        <dbReference type="Proteomes" id="UP000077069"/>
    </source>
</evidence>
<sequence>MPCGRRTGYRAARQMQAVLSISGQKKKHLQHIDLISTNNMKLLHTFIATAFLATVSCLEMGDLVSGQVYNASDVAELLKENPLDPGNGEGYEFPEGEGPTLPEDAEILENKYCYVQAFSGNHCDGKAGSKVRMERTNGKHGFMVISGFGTFLRITRQHAKTSIWKVTIGKECDGRSFNRVSIEAEIANTCFVGCGN</sequence>
<protein>
    <submittedName>
        <fullName evidence="1">Uncharacterized protein</fullName>
    </submittedName>
</protein>
<dbReference type="EMBL" id="KV441554">
    <property type="protein sequence ID" value="OAG04272.1"/>
    <property type="molecule type" value="Genomic_DNA"/>
</dbReference>
<dbReference type="InParanoid" id="A0A177CBM9"/>
<dbReference type="AlphaFoldDB" id="A0A177CBM9"/>
<organism evidence="1 2">
    <name type="scientific">Paraphaeosphaeria sporulosa</name>
    <dbReference type="NCBI Taxonomy" id="1460663"/>
    <lineage>
        <taxon>Eukaryota</taxon>
        <taxon>Fungi</taxon>
        <taxon>Dikarya</taxon>
        <taxon>Ascomycota</taxon>
        <taxon>Pezizomycotina</taxon>
        <taxon>Dothideomycetes</taxon>
        <taxon>Pleosporomycetidae</taxon>
        <taxon>Pleosporales</taxon>
        <taxon>Massarineae</taxon>
        <taxon>Didymosphaeriaceae</taxon>
        <taxon>Paraphaeosphaeria</taxon>
    </lineage>
</organism>
<evidence type="ECO:0000313" key="1">
    <source>
        <dbReference type="EMBL" id="OAG04272.1"/>
    </source>
</evidence>
<dbReference type="GeneID" id="28767787"/>
<name>A0A177CBM9_9PLEO</name>
<reference evidence="1 2" key="1">
    <citation type="submission" date="2016-05" db="EMBL/GenBank/DDBJ databases">
        <title>Comparative analysis of secretome profiles of manganese(II)-oxidizing ascomycete fungi.</title>
        <authorList>
            <consortium name="DOE Joint Genome Institute"/>
            <person name="Zeiner C.A."/>
            <person name="Purvine S.O."/>
            <person name="Zink E.M."/>
            <person name="Wu S."/>
            <person name="Pasa-Tolic L."/>
            <person name="Chaput D.L."/>
            <person name="Haridas S."/>
            <person name="Grigoriev I.V."/>
            <person name="Santelli C.M."/>
            <person name="Hansel C.M."/>
        </authorList>
    </citation>
    <scope>NUCLEOTIDE SEQUENCE [LARGE SCALE GENOMIC DNA]</scope>
    <source>
        <strain evidence="1 2">AP3s5-JAC2a</strain>
    </source>
</reference>
<dbReference type="Proteomes" id="UP000077069">
    <property type="component" value="Unassembled WGS sequence"/>
</dbReference>
<dbReference type="RefSeq" id="XP_018034637.1">
    <property type="nucleotide sequence ID" value="XM_018184301.1"/>
</dbReference>
<keyword evidence="2" id="KW-1185">Reference proteome</keyword>
<gene>
    <name evidence="1" type="ORF">CC84DRAFT_1250071</name>
</gene>
<proteinExistence type="predicted"/>